<dbReference type="InterPro" id="IPR036250">
    <property type="entry name" value="AcylCo_DH-like_C"/>
</dbReference>
<dbReference type="AlphaFoldDB" id="A0A1I0VIY2"/>
<proteinExistence type="inferred from homology"/>
<evidence type="ECO:0000256" key="3">
    <source>
        <dbReference type="ARBA" id="ARBA00022630"/>
    </source>
</evidence>
<dbReference type="InterPro" id="IPR006091">
    <property type="entry name" value="Acyl-CoA_Oxase/DH_mid-dom"/>
</dbReference>
<reference evidence="10 13" key="2">
    <citation type="submission" date="2017-12" db="EMBL/GenBank/DDBJ databases">
        <title>Pharmacopeia of the Arctic Ocean.</title>
        <authorList>
            <person name="Collins E."/>
            <person name="Ducluzeau A.-L."/>
        </authorList>
    </citation>
    <scope>NUCLEOTIDE SEQUENCE [LARGE SCALE GENOMIC DNA]</scope>
    <source>
        <strain evidence="10 13">DSM 23325</strain>
    </source>
</reference>
<dbReference type="InterPro" id="IPR050741">
    <property type="entry name" value="Acyl-CoA_dehydrogenase"/>
</dbReference>
<dbReference type="STRING" id="748909.SAMN05192575_101243"/>
<dbReference type="PIRSF" id="PIRSF016578">
    <property type="entry name" value="HsaA"/>
    <property type="match status" value="1"/>
</dbReference>
<keyword evidence="4 6" id="KW-0274">FAD</keyword>
<dbReference type="GO" id="GO:0033539">
    <property type="term" value="P:fatty acid beta-oxidation using acyl-CoA dehydrogenase"/>
    <property type="evidence" value="ECO:0007669"/>
    <property type="project" value="TreeGrafter"/>
</dbReference>
<dbReference type="OrthoDB" id="8876745at2"/>
<evidence type="ECO:0000259" key="9">
    <source>
        <dbReference type="Pfam" id="PF02771"/>
    </source>
</evidence>
<dbReference type="Gene3D" id="1.10.540.10">
    <property type="entry name" value="Acyl-CoA dehydrogenase/oxidase, N-terminal domain"/>
    <property type="match status" value="1"/>
</dbReference>
<evidence type="ECO:0000256" key="2">
    <source>
        <dbReference type="ARBA" id="ARBA00009347"/>
    </source>
</evidence>
<evidence type="ECO:0000259" key="8">
    <source>
        <dbReference type="Pfam" id="PF02770"/>
    </source>
</evidence>
<feature type="domain" description="Acyl-CoA dehydrogenase/oxidase C-terminal" evidence="7">
    <location>
        <begin position="228"/>
        <end position="379"/>
    </location>
</feature>
<dbReference type="GO" id="GO:0005737">
    <property type="term" value="C:cytoplasm"/>
    <property type="evidence" value="ECO:0007669"/>
    <property type="project" value="TreeGrafter"/>
</dbReference>
<dbReference type="InterPro" id="IPR046373">
    <property type="entry name" value="Acyl-CoA_Oxase/DH_mid-dom_sf"/>
</dbReference>
<dbReference type="EMBL" id="FOKC01000001">
    <property type="protein sequence ID" value="SFA76158.1"/>
    <property type="molecule type" value="Genomic_DNA"/>
</dbReference>
<dbReference type="FunFam" id="2.40.110.10:FF:000002">
    <property type="entry name" value="Acyl-CoA dehydrogenase fadE12"/>
    <property type="match status" value="1"/>
</dbReference>
<evidence type="ECO:0000256" key="1">
    <source>
        <dbReference type="ARBA" id="ARBA00001974"/>
    </source>
</evidence>
<dbReference type="FunFam" id="1.20.140.10:FF:000012">
    <property type="entry name" value="Acyl-CoA dehydrogenase fadE12"/>
    <property type="match status" value="1"/>
</dbReference>
<dbReference type="PANTHER" id="PTHR48083">
    <property type="entry name" value="MEDIUM-CHAIN SPECIFIC ACYL-COA DEHYDROGENASE, MITOCHONDRIAL-RELATED"/>
    <property type="match status" value="1"/>
</dbReference>
<dbReference type="Gene3D" id="2.40.110.10">
    <property type="entry name" value="Butyryl-CoA Dehydrogenase, subunit A, domain 2"/>
    <property type="match status" value="1"/>
</dbReference>
<accession>A0A1I0VIY2</accession>
<protein>
    <submittedName>
        <fullName evidence="11">Acyl-CoA dehydrogenase</fullName>
    </submittedName>
</protein>
<evidence type="ECO:0000256" key="5">
    <source>
        <dbReference type="ARBA" id="ARBA00023002"/>
    </source>
</evidence>
<feature type="domain" description="Acyl-CoA dehydrogenase/oxidase N-terminal" evidence="9">
    <location>
        <begin position="7"/>
        <end position="116"/>
    </location>
</feature>
<dbReference type="InterPro" id="IPR009075">
    <property type="entry name" value="AcylCo_DH/oxidase_C"/>
</dbReference>
<sequence>MDFAESELHRDIRASVRAIAEKYGHAYYQRTAAEGSRSEELWNEVAEAGFVGVNLPEEYGGGGLGISELAIVGEELAAHGCPLLLLVVSPAICGTVISAYGTSEQKQRWLPDLCSGSAKMAFAITEPEAGSNSHQLATRASREGEEWVLNGTKHYISGVDESRDILVVARTGRTDSGRGRLSLFVVPTDAAGLSMHPIPMQVNAPEKQFTLTFEDVRLPADRLLGEEGEGLRQIFVGLNPERIMTAAHACGLARYALDKAARYAQERVVWGVPIGAHQGVAHPLAEASIHRDLAWLMTQRAAWLVDAGMDPRESGVAANSAKFAAADAAGEALDRAIQVHGGHGLSTEFGLADLWGFVRLHKTAPVSREMVLNHIAQQVLHLPRSY</sequence>
<dbReference type="Gene3D" id="1.20.140.10">
    <property type="entry name" value="Butyryl-CoA Dehydrogenase, subunit A, domain 3"/>
    <property type="match status" value="1"/>
</dbReference>
<name>A0A1I0VIY2_9ACTN</name>
<feature type="domain" description="Acyl-CoA oxidase/dehydrogenase middle" evidence="8">
    <location>
        <begin position="121"/>
        <end position="215"/>
    </location>
</feature>
<dbReference type="InterPro" id="IPR009100">
    <property type="entry name" value="AcylCoA_DH/oxidase_NM_dom_sf"/>
</dbReference>
<gene>
    <name evidence="10" type="ORF">CXG46_17625</name>
    <name evidence="11" type="ORF">SAMN05192575_101243</name>
</gene>
<dbReference type="EMBL" id="PJBV01000035">
    <property type="protein sequence ID" value="PKH38018.1"/>
    <property type="molecule type" value="Genomic_DNA"/>
</dbReference>
<organism evidence="11 12">
    <name type="scientific">Nocardioides alpinus</name>
    <dbReference type="NCBI Taxonomy" id="748909"/>
    <lineage>
        <taxon>Bacteria</taxon>
        <taxon>Bacillati</taxon>
        <taxon>Actinomycetota</taxon>
        <taxon>Actinomycetes</taxon>
        <taxon>Propionibacteriales</taxon>
        <taxon>Nocardioidaceae</taxon>
        <taxon>Nocardioides</taxon>
    </lineage>
</organism>
<dbReference type="GO" id="GO:0050660">
    <property type="term" value="F:flavin adenine dinucleotide binding"/>
    <property type="evidence" value="ECO:0007669"/>
    <property type="project" value="InterPro"/>
</dbReference>
<dbReference type="Pfam" id="PF00441">
    <property type="entry name" value="Acyl-CoA_dh_1"/>
    <property type="match status" value="1"/>
</dbReference>
<evidence type="ECO:0000313" key="11">
    <source>
        <dbReference type="EMBL" id="SFA76158.1"/>
    </source>
</evidence>
<evidence type="ECO:0000256" key="6">
    <source>
        <dbReference type="RuleBase" id="RU362125"/>
    </source>
</evidence>
<evidence type="ECO:0000313" key="10">
    <source>
        <dbReference type="EMBL" id="PKH38018.1"/>
    </source>
</evidence>
<dbReference type="SUPFAM" id="SSF56645">
    <property type="entry name" value="Acyl-CoA dehydrogenase NM domain-like"/>
    <property type="match status" value="1"/>
</dbReference>
<comment type="similarity">
    <text evidence="2 6">Belongs to the acyl-CoA dehydrogenase family.</text>
</comment>
<dbReference type="RefSeq" id="WP_091195300.1">
    <property type="nucleotide sequence ID" value="NZ_FOKC01000001.1"/>
</dbReference>
<dbReference type="SUPFAM" id="SSF47203">
    <property type="entry name" value="Acyl-CoA dehydrogenase C-terminal domain-like"/>
    <property type="match status" value="1"/>
</dbReference>
<evidence type="ECO:0000256" key="4">
    <source>
        <dbReference type="ARBA" id="ARBA00022827"/>
    </source>
</evidence>
<keyword evidence="13" id="KW-1185">Reference proteome</keyword>
<dbReference type="Proteomes" id="UP000233565">
    <property type="component" value="Unassembled WGS sequence"/>
</dbReference>
<evidence type="ECO:0000313" key="12">
    <source>
        <dbReference type="Proteomes" id="UP000199113"/>
    </source>
</evidence>
<dbReference type="Pfam" id="PF02770">
    <property type="entry name" value="Acyl-CoA_dh_M"/>
    <property type="match status" value="1"/>
</dbReference>
<dbReference type="Proteomes" id="UP000199113">
    <property type="component" value="Unassembled WGS sequence"/>
</dbReference>
<reference evidence="11" key="1">
    <citation type="submission" date="2016-10" db="EMBL/GenBank/DDBJ databases">
        <authorList>
            <person name="de Groot N.N."/>
        </authorList>
    </citation>
    <scope>NUCLEOTIDE SEQUENCE [LARGE SCALE GENOMIC DNA]</scope>
    <source>
        <strain evidence="11">CGMCC 1.10697</strain>
    </source>
</reference>
<keyword evidence="5 6" id="KW-0560">Oxidoreductase</keyword>
<dbReference type="PANTHER" id="PTHR48083:SF1">
    <property type="entry name" value="DEHYDROGENASE, PUTATIVE (AFU_ORTHOLOGUE AFUA_7G06510)-RELATED"/>
    <property type="match status" value="1"/>
</dbReference>
<evidence type="ECO:0000313" key="13">
    <source>
        <dbReference type="Proteomes" id="UP000233565"/>
    </source>
</evidence>
<dbReference type="Pfam" id="PF02771">
    <property type="entry name" value="Acyl-CoA_dh_N"/>
    <property type="match status" value="1"/>
</dbReference>
<dbReference type="InterPro" id="IPR037069">
    <property type="entry name" value="AcylCoA_DH/ox_N_sf"/>
</dbReference>
<comment type="cofactor">
    <cofactor evidence="1 6">
        <name>FAD</name>
        <dbReference type="ChEBI" id="CHEBI:57692"/>
    </cofactor>
</comment>
<evidence type="ECO:0000259" key="7">
    <source>
        <dbReference type="Pfam" id="PF00441"/>
    </source>
</evidence>
<dbReference type="InterPro" id="IPR013786">
    <property type="entry name" value="AcylCoA_DH/ox_N"/>
</dbReference>
<dbReference type="GO" id="GO:0003995">
    <property type="term" value="F:acyl-CoA dehydrogenase activity"/>
    <property type="evidence" value="ECO:0007669"/>
    <property type="project" value="TreeGrafter"/>
</dbReference>
<dbReference type="CDD" id="cd00567">
    <property type="entry name" value="ACAD"/>
    <property type="match status" value="1"/>
</dbReference>
<keyword evidence="3 6" id="KW-0285">Flavoprotein</keyword>